<dbReference type="Pfam" id="PF10263">
    <property type="entry name" value="SprT-like"/>
    <property type="match status" value="1"/>
</dbReference>
<proteinExistence type="predicted"/>
<sequence>MQSDLLQSLVRKKTADLLRTGCRYFDLGIEYPEVWFDLIGKTAGMVLFPAKGRSIIRYNLPLLMRYREAFIDATVPHEVSHLIARALHGPRIKPHGTEWKKIMKLFHASPERCHNFDTEQAGGKKLRYFDYRCDCRDHRLSAIRHNRIIQGTIYLCRHCGSRIGPVNRP</sequence>
<dbReference type="SMART" id="SM00731">
    <property type="entry name" value="SprT"/>
    <property type="match status" value="1"/>
</dbReference>
<feature type="domain" description="SprT-like" evidence="1">
    <location>
        <begin position="12"/>
        <end position="166"/>
    </location>
</feature>
<dbReference type="AlphaFoldDB" id="A0A7Z0VKK1"/>
<keyword evidence="3" id="KW-1185">Reference proteome</keyword>
<dbReference type="EMBL" id="MARB01000016">
    <property type="protein sequence ID" value="ODJ86869.1"/>
    <property type="molecule type" value="Genomic_DNA"/>
</dbReference>
<accession>A0A7Z0VKK1</accession>
<dbReference type="Proteomes" id="UP000094769">
    <property type="component" value="Unassembled WGS sequence"/>
</dbReference>
<dbReference type="RefSeq" id="WP_069126168.1">
    <property type="nucleotide sequence ID" value="NZ_MARB01000016.1"/>
</dbReference>
<evidence type="ECO:0000313" key="3">
    <source>
        <dbReference type="Proteomes" id="UP000094769"/>
    </source>
</evidence>
<name>A0A7Z0VKK1_9GAMM</name>
<protein>
    <recommendedName>
        <fullName evidence="1">SprT-like domain-containing protein</fullName>
    </recommendedName>
</protein>
<comment type="caution">
    <text evidence="2">The sequence shown here is derived from an EMBL/GenBank/DDBJ whole genome shotgun (WGS) entry which is preliminary data.</text>
</comment>
<dbReference type="PANTHER" id="PTHR38773:SF1">
    <property type="entry name" value="PROTEIN SPRT"/>
    <property type="match status" value="1"/>
</dbReference>
<dbReference type="PANTHER" id="PTHR38773">
    <property type="entry name" value="PROTEIN SPRT"/>
    <property type="match status" value="1"/>
</dbReference>
<reference evidence="2 3" key="1">
    <citation type="submission" date="2016-06" db="EMBL/GenBank/DDBJ databases">
        <title>Genome sequence of endosymbiont of Candidatus Endolucinida thiodiazotropha.</title>
        <authorList>
            <person name="Poehlein A."/>
            <person name="Koenig S."/>
            <person name="Heiden S.E."/>
            <person name="Thuermer A."/>
            <person name="Voget S."/>
            <person name="Daniel R."/>
            <person name="Markert S."/>
            <person name="Gros O."/>
            <person name="Schweder T."/>
        </authorList>
    </citation>
    <scope>NUCLEOTIDE SEQUENCE [LARGE SCALE GENOMIC DNA]</scope>
    <source>
        <strain evidence="2 3">COS</strain>
    </source>
</reference>
<evidence type="ECO:0000313" key="2">
    <source>
        <dbReference type="EMBL" id="ODJ86869.1"/>
    </source>
</evidence>
<dbReference type="InterPro" id="IPR006640">
    <property type="entry name" value="SprT-like_domain"/>
</dbReference>
<dbReference type="OrthoDB" id="267364at2"/>
<dbReference type="GO" id="GO:0006950">
    <property type="term" value="P:response to stress"/>
    <property type="evidence" value="ECO:0007669"/>
    <property type="project" value="UniProtKB-ARBA"/>
</dbReference>
<gene>
    <name evidence="2" type="ORF">CODIS_28240</name>
</gene>
<organism evidence="2 3">
    <name type="scientific">Candidatus Thiodiazotropha endolucinida</name>
    <dbReference type="NCBI Taxonomy" id="1655433"/>
    <lineage>
        <taxon>Bacteria</taxon>
        <taxon>Pseudomonadati</taxon>
        <taxon>Pseudomonadota</taxon>
        <taxon>Gammaproteobacteria</taxon>
        <taxon>Chromatiales</taxon>
        <taxon>Sedimenticolaceae</taxon>
        <taxon>Candidatus Thiodiazotropha</taxon>
    </lineage>
</organism>
<evidence type="ECO:0000259" key="1">
    <source>
        <dbReference type="SMART" id="SM00731"/>
    </source>
</evidence>